<evidence type="ECO:0000256" key="7">
    <source>
        <dbReference type="ARBA" id="ARBA00022840"/>
    </source>
</evidence>
<dbReference type="InterPro" id="IPR018022">
    <property type="entry name" value="IPT"/>
</dbReference>
<sequence length="319" mass="35935">MTNPTTDKDFTFRDCWFLSGATASGKTRVGLRLAEKINAEIIALDSMSLYRLMDIGTAKPTPEEQSAATHHLIDVLDPNENSSISHYLELAEAAAKEIRSRGKEVLFVGGTPLYLKALLRGLSEGPAPDPELRKDLEEEAARVGNAALHARLKMVDPLAAARIHENDTRRMIRALEVHQATGQPMSHYQFEFEDHAKPEDCKAFWLSWERSVLHDRINQRVEAMFQAGLIEEVQRLLDQFSPLSTTAMQAVGYQEVIDYLAGNQELESAKDRVKARTRQFAKRQCTWFRSLPECREVTLTEPFDAEAVAQQIYEMGTAS</sequence>
<dbReference type="GO" id="GO:0052381">
    <property type="term" value="F:tRNA dimethylallyltransferase activity"/>
    <property type="evidence" value="ECO:0007669"/>
    <property type="project" value="UniProtKB-UniRule"/>
</dbReference>
<dbReference type="HAMAP" id="MF_00185">
    <property type="entry name" value="IPP_trans"/>
    <property type="match status" value="1"/>
</dbReference>
<evidence type="ECO:0000256" key="8">
    <source>
        <dbReference type="ARBA" id="ARBA00022842"/>
    </source>
</evidence>
<evidence type="ECO:0000256" key="2">
    <source>
        <dbReference type="ARBA" id="ARBA00003213"/>
    </source>
</evidence>
<keyword evidence="5 10" id="KW-0819">tRNA processing</keyword>
<evidence type="ECO:0000256" key="10">
    <source>
        <dbReference type="HAMAP-Rule" id="MF_00185"/>
    </source>
</evidence>
<keyword evidence="8 10" id="KW-0460">Magnesium</keyword>
<evidence type="ECO:0000313" key="15">
    <source>
        <dbReference type="Proteomes" id="UP000240009"/>
    </source>
</evidence>
<dbReference type="EC" id="2.5.1.75" evidence="10"/>
<feature type="site" description="Interaction with substrate tRNA" evidence="10">
    <location>
        <position position="133"/>
    </location>
</feature>
<dbReference type="PANTHER" id="PTHR11088">
    <property type="entry name" value="TRNA DIMETHYLALLYLTRANSFERASE"/>
    <property type="match status" value="1"/>
</dbReference>
<dbReference type="Gene3D" id="3.40.50.300">
    <property type="entry name" value="P-loop containing nucleotide triphosphate hydrolases"/>
    <property type="match status" value="1"/>
</dbReference>
<evidence type="ECO:0000256" key="4">
    <source>
        <dbReference type="ARBA" id="ARBA00022679"/>
    </source>
</evidence>
<evidence type="ECO:0000256" key="1">
    <source>
        <dbReference type="ARBA" id="ARBA00001946"/>
    </source>
</evidence>
<dbReference type="AlphaFoldDB" id="A0A2S8F043"/>
<dbReference type="InterPro" id="IPR027417">
    <property type="entry name" value="P-loop_NTPase"/>
</dbReference>
<evidence type="ECO:0000256" key="13">
    <source>
        <dbReference type="RuleBase" id="RU003785"/>
    </source>
</evidence>
<comment type="catalytic activity">
    <reaction evidence="9 10 11">
        <text>adenosine(37) in tRNA + dimethylallyl diphosphate = N(6)-dimethylallyladenosine(37) in tRNA + diphosphate</text>
        <dbReference type="Rhea" id="RHEA:26482"/>
        <dbReference type="Rhea" id="RHEA-COMP:10162"/>
        <dbReference type="Rhea" id="RHEA-COMP:10375"/>
        <dbReference type="ChEBI" id="CHEBI:33019"/>
        <dbReference type="ChEBI" id="CHEBI:57623"/>
        <dbReference type="ChEBI" id="CHEBI:74411"/>
        <dbReference type="ChEBI" id="CHEBI:74415"/>
        <dbReference type="EC" id="2.5.1.75"/>
    </reaction>
</comment>
<feature type="binding site" evidence="10">
    <location>
        <begin position="20"/>
        <end position="27"/>
    </location>
    <ligand>
        <name>ATP</name>
        <dbReference type="ChEBI" id="CHEBI:30616"/>
    </ligand>
</feature>
<comment type="subunit">
    <text evidence="10">Monomer.</text>
</comment>
<comment type="function">
    <text evidence="2 10 12">Catalyzes the transfer of a dimethylallyl group onto the adenine at position 37 in tRNAs that read codons beginning with uridine, leading to the formation of N6-(dimethylallyl)adenosine (i(6)A).</text>
</comment>
<keyword evidence="6 10" id="KW-0547">Nucleotide-binding</keyword>
<dbReference type="GO" id="GO:0005524">
    <property type="term" value="F:ATP binding"/>
    <property type="evidence" value="ECO:0007669"/>
    <property type="project" value="UniProtKB-UniRule"/>
</dbReference>
<comment type="cofactor">
    <cofactor evidence="1 10">
        <name>Mg(2+)</name>
        <dbReference type="ChEBI" id="CHEBI:18420"/>
    </cofactor>
</comment>
<dbReference type="Pfam" id="PF01715">
    <property type="entry name" value="IPPT"/>
    <property type="match status" value="1"/>
</dbReference>
<dbReference type="OrthoDB" id="9776390at2"/>
<comment type="similarity">
    <text evidence="3 10 13">Belongs to the IPP transferase family.</text>
</comment>
<evidence type="ECO:0000256" key="11">
    <source>
        <dbReference type="RuleBase" id="RU003783"/>
    </source>
</evidence>
<gene>
    <name evidence="10" type="primary">miaA</name>
    <name evidence="14" type="ORF">C5Y96_24610</name>
</gene>
<evidence type="ECO:0000256" key="5">
    <source>
        <dbReference type="ARBA" id="ARBA00022694"/>
    </source>
</evidence>
<comment type="caution">
    <text evidence="10">Lacks conserved residue(s) required for the propagation of feature annotation.</text>
</comment>
<dbReference type="FunFam" id="1.10.20.140:FF:000001">
    <property type="entry name" value="tRNA dimethylallyltransferase"/>
    <property type="match status" value="1"/>
</dbReference>
<organism evidence="14 15">
    <name type="scientific">Blastopirellula marina</name>
    <dbReference type="NCBI Taxonomy" id="124"/>
    <lineage>
        <taxon>Bacteria</taxon>
        <taxon>Pseudomonadati</taxon>
        <taxon>Planctomycetota</taxon>
        <taxon>Planctomycetia</taxon>
        <taxon>Pirellulales</taxon>
        <taxon>Pirellulaceae</taxon>
        <taxon>Blastopirellula</taxon>
    </lineage>
</organism>
<dbReference type="EMBL" id="PUIA01000081">
    <property type="protein sequence ID" value="PQO25523.1"/>
    <property type="molecule type" value="Genomic_DNA"/>
</dbReference>
<reference evidence="14 15" key="1">
    <citation type="submission" date="2018-02" db="EMBL/GenBank/DDBJ databases">
        <title>Comparative genomes isolates from brazilian mangrove.</title>
        <authorList>
            <person name="Araujo J.E."/>
            <person name="Taketani R.G."/>
            <person name="Silva M.C.P."/>
            <person name="Loureco M.V."/>
            <person name="Andreote F.D."/>
        </authorList>
    </citation>
    <scope>NUCLEOTIDE SEQUENCE [LARGE SCALE GENOMIC DNA]</scope>
    <source>
        <strain evidence="14 15">HEX-2 MGV</strain>
    </source>
</reference>
<accession>A0A2S8F043</accession>
<evidence type="ECO:0000256" key="12">
    <source>
        <dbReference type="RuleBase" id="RU003784"/>
    </source>
</evidence>
<name>A0A2S8F043_9BACT</name>
<dbReference type="Gene3D" id="1.10.20.140">
    <property type="match status" value="1"/>
</dbReference>
<evidence type="ECO:0000256" key="3">
    <source>
        <dbReference type="ARBA" id="ARBA00005842"/>
    </source>
</evidence>
<keyword evidence="7 10" id="KW-0067">ATP-binding</keyword>
<evidence type="ECO:0000256" key="6">
    <source>
        <dbReference type="ARBA" id="ARBA00022741"/>
    </source>
</evidence>
<dbReference type="RefSeq" id="WP_105358982.1">
    <property type="nucleotide sequence ID" value="NZ_PUIA01000081.1"/>
</dbReference>
<dbReference type="InterPro" id="IPR039657">
    <property type="entry name" value="Dimethylallyltransferase"/>
</dbReference>
<dbReference type="NCBIfam" id="TIGR00174">
    <property type="entry name" value="miaA"/>
    <property type="match status" value="1"/>
</dbReference>
<evidence type="ECO:0000256" key="9">
    <source>
        <dbReference type="ARBA" id="ARBA00049563"/>
    </source>
</evidence>
<proteinExistence type="inferred from homology"/>
<dbReference type="SUPFAM" id="SSF52540">
    <property type="entry name" value="P-loop containing nucleoside triphosphate hydrolases"/>
    <property type="match status" value="2"/>
</dbReference>
<comment type="caution">
    <text evidence="14">The sequence shown here is derived from an EMBL/GenBank/DDBJ whole genome shotgun (WGS) entry which is preliminary data.</text>
</comment>
<dbReference type="PANTHER" id="PTHR11088:SF60">
    <property type="entry name" value="TRNA DIMETHYLALLYLTRANSFERASE"/>
    <property type="match status" value="1"/>
</dbReference>
<dbReference type="Proteomes" id="UP000240009">
    <property type="component" value="Unassembled WGS sequence"/>
</dbReference>
<feature type="region of interest" description="Interaction with substrate tRNA" evidence="10">
    <location>
        <begin position="45"/>
        <end position="48"/>
    </location>
</feature>
<feature type="binding site" evidence="10">
    <location>
        <begin position="22"/>
        <end position="27"/>
    </location>
    <ligand>
        <name>substrate</name>
    </ligand>
</feature>
<keyword evidence="4 10" id="KW-0808">Transferase</keyword>
<dbReference type="GO" id="GO:0006400">
    <property type="term" value="P:tRNA modification"/>
    <property type="evidence" value="ECO:0007669"/>
    <property type="project" value="TreeGrafter"/>
</dbReference>
<feature type="site" description="Interaction with substrate tRNA" evidence="10">
    <location>
        <position position="111"/>
    </location>
</feature>
<evidence type="ECO:0000313" key="14">
    <source>
        <dbReference type="EMBL" id="PQO25523.1"/>
    </source>
</evidence>
<protein>
    <recommendedName>
        <fullName evidence="10">tRNA dimethylallyltransferase</fullName>
        <ecNumber evidence="10">2.5.1.75</ecNumber>
    </recommendedName>
    <alternativeName>
        <fullName evidence="10">Dimethylallyl diphosphate:tRNA dimethylallyltransferase</fullName>
        <shortName evidence="10">DMAPP:tRNA dimethylallyltransferase</shortName>
        <shortName evidence="10">DMATase</shortName>
    </alternativeName>
    <alternativeName>
        <fullName evidence="10">Isopentenyl-diphosphate:tRNA isopentenyltransferase</fullName>
        <shortName evidence="10">IPP transferase</shortName>
        <shortName evidence="10">IPPT</shortName>
        <shortName evidence="10">IPTase</shortName>
    </alternativeName>
</protein>